<keyword evidence="12" id="KW-0963">Cytoplasm</keyword>
<keyword evidence="4 12" id="KW-0808">Transferase</keyword>
<evidence type="ECO:0000256" key="8">
    <source>
        <dbReference type="ARBA" id="ARBA00022840"/>
    </source>
</evidence>
<proteinExistence type="inferred from homology"/>
<comment type="caution">
    <text evidence="14">The sequence shown here is derived from an EMBL/GenBank/DDBJ whole genome shotgun (WGS) entry which is preliminary data.</text>
</comment>
<evidence type="ECO:0000259" key="13">
    <source>
        <dbReference type="Pfam" id="PF00294"/>
    </source>
</evidence>
<comment type="cofactor">
    <cofactor evidence="12">
        <name>Mg(2+)</name>
        <dbReference type="ChEBI" id="CHEBI:18420"/>
    </cofactor>
    <text evidence="12">Requires a divalent cation, most likely magnesium in vivo, as an electrophilic catalyst to aid phosphoryl group transfer. It is the chelate of the metal and the nucleotide that is the actual substrate.</text>
</comment>
<feature type="binding site" evidence="12">
    <location>
        <position position="239"/>
    </location>
    <ligand>
        <name>K(+)</name>
        <dbReference type="ChEBI" id="CHEBI:29103"/>
    </ligand>
</feature>
<gene>
    <name evidence="12" type="primary">rbsK</name>
    <name evidence="14" type="ORF">IQ63_06980</name>
</gene>
<evidence type="ECO:0000256" key="6">
    <source>
        <dbReference type="ARBA" id="ARBA00022741"/>
    </source>
</evidence>
<evidence type="ECO:0000256" key="11">
    <source>
        <dbReference type="ARBA" id="ARBA00023277"/>
    </source>
</evidence>
<dbReference type="InterPro" id="IPR011877">
    <property type="entry name" value="Ribokinase"/>
</dbReference>
<comment type="activity regulation">
    <text evidence="12">Activated by a monovalent cation that binds near, but not in, the active site. The most likely occupant of the site in vivo is potassium. Ion binding induces a conformational change that may alter substrate affinity.</text>
</comment>
<protein>
    <recommendedName>
        <fullName evidence="3 12">Ribokinase</fullName>
        <shortName evidence="12">RK</shortName>
        <ecNumber evidence="2 12">2.7.1.15</ecNumber>
    </recommendedName>
</protein>
<evidence type="ECO:0000256" key="4">
    <source>
        <dbReference type="ARBA" id="ARBA00022679"/>
    </source>
</evidence>
<comment type="similarity">
    <text evidence="1">Belongs to the carbohydrate kinase pfkB family.</text>
</comment>
<dbReference type="GO" id="GO:0005829">
    <property type="term" value="C:cytosol"/>
    <property type="evidence" value="ECO:0007669"/>
    <property type="project" value="TreeGrafter"/>
</dbReference>
<feature type="active site" description="Proton acceptor" evidence="12">
    <location>
        <position position="245"/>
    </location>
</feature>
<dbReference type="EMBL" id="JPPY01000041">
    <property type="protein sequence ID" value="KND38599.1"/>
    <property type="molecule type" value="Genomic_DNA"/>
</dbReference>
<dbReference type="GO" id="GO:0004747">
    <property type="term" value="F:ribokinase activity"/>
    <property type="evidence" value="ECO:0007669"/>
    <property type="project" value="UniProtKB-UniRule"/>
</dbReference>
<dbReference type="HAMAP" id="MF_01987">
    <property type="entry name" value="Ribokinase"/>
    <property type="match status" value="1"/>
</dbReference>
<organism evidence="14 15">
    <name type="scientific">Streptomyces acidiscabies</name>
    <dbReference type="NCBI Taxonomy" id="42234"/>
    <lineage>
        <taxon>Bacteria</taxon>
        <taxon>Bacillati</taxon>
        <taxon>Actinomycetota</taxon>
        <taxon>Actinomycetes</taxon>
        <taxon>Kitasatosporales</taxon>
        <taxon>Streptomycetaceae</taxon>
        <taxon>Streptomyces</taxon>
    </lineage>
</organism>
<comment type="subcellular location">
    <subcellularLocation>
        <location evidence="12">Cytoplasm</location>
    </subcellularLocation>
</comment>
<dbReference type="EC" id="2.7.1.15" evidence="2 12"/>
<keyword evidence="8 12" id="KW-0067">ATP-binding</keyword>
<keyword evidence="6 12" id="KW-0547">Nucleotide-binding</keyword>
<evidence type="ECO:0000256" key="12">
    <source>
        <dbReference type="HAMAP-Rule" id="MF_01987"/>
    </source>
</evidence>
<feature type="binding site" evidence="12">
    <location>
        <begin position="244"/>
        <end position="245"/>
    </location>
    <ligand>
        <name>ATP</name>
        <dbReference type="ChEBI" id="CHEBI:30616"/>
    </ligand>
</feature>
<feature type="binding site" evidence="12">
    <location>
        <position position="280"/>
    </location>
    <ligand>
        <name>K(+)</name>
        <dbReference type="ChEBI" id="CHEBI:29103"/>
    </ligand>
</feature>
<feature type="binding site" evidence="12">
    <location>
        <position position="278"/>
    </location>
    <ligand>
        <name>K(+)</name>
        <dbReference type="ChEBI" id="CHEBI:29103"/>
    </ligand>
</feature>
<dbReference type="PANTHER" id="PTHR10584">
    <property type="entry name" value="SUGAR KINASE"/>
    <property type="match status" value="1"/>
</dbReference>
<dbReference type="UniPathway" id="UPA00916">
    <property type="reaction ID" value="UER00889"/>
</dbReference>
<feature type="binding site" evidence="12">
    <location>
        <position position="284"/>
    </location>
    <ligand>
        <name>K(+)</name>
        <dbReference type="ChEBI" id="CHEBI:29103"/>
    </ligand>
</feature>
<comment type="caution">
    <text evidence="12">Lacks conserved residue(s) required for the propagation of feature annotation.</text>
</comment>
<dbReference type="InterPro" id="IPR029056">
    <property type="entry name" value="Ribokinase-like"/>
</dbReference>
<evidence type="ECO:0000313" key="14">
    <source>
        <dbReference type="EMBL" id="KND38599.1"/>
    </source>
</evidence>
<dbReference type="GO" id="GO:0005524">
    <property type="term" value="F:ATP binding"/>
    <property type="evidence" value="ECO:0007669"/>
    <property type="project" value="UniProtKB-UniRule"/>
</dbReference>
<dbReference type="RefSeq" id="WP_050369844.1">
    <property type="nucleotide sequence ID" value="NZ_KQ257806.1"/>
</dbReference>
<sequence length="297" mass="30689">MTHIVVLGSTNMDLVTYVDHPPRPGETVTGRDLRTTPGGKGANQAIAASRAGATVSMIGAVGTDPHGPHLRTALDTAGVNTDHIRTMDTTSGTAHIVVDADGGSAIVVIPGANGTVDHLAPGDETLIASADTLLLQLEIPLPAVIAGARAARAHGVRTILTPSPARPLPPELLANTDLLVAGKYEAITLTDRTDPLDAARHLLTQVPEVIVTLGEAGVLYVSRSTDPLAIPTPPTTPVDTTAAGDTFVGALATALGEERPLPESLRWATAAASLSVERQGASASMPYRQEIEERYTT</sequence>
<dbReference type="Pfam" id="PF00294">
    <property type="entry name" value="PfkB"/>
    <property type="match status" value="1"/>
</dbReference>
<evidence type="ECO:0000256" key="9">
    <source>
        <dbReference type="ARBA" id="ARBA00022842"/>
    </source>
</evidence>
<keyword evidence="9 12" id="KW-0460">Magnesium</keyword>
<dbReference type="PANTHER" id="PTHR10584:SF166">
    <property type="entry name" value="RIBOKINASE"/>
    <property type="match status" value="1"/>
</dbReference>
<feature type="binding site" evidence="12">
    <location>
        <position position="241"/>
    </location>
    <ligand>
        <name>K(+)</name>
        <dbReference type="ChEBI" id="CHEBI:29103"/>
    </ligand>
</feature>
<keyword evidence="10 12" id="KW-0630">Potassium</keyword>
<dbReference type="SUPFAM" id="SSF53613">
    <property type="entry name" value="Ribokinase-like"/>
    <property type="match status" value="1"/>
</dbReference>
<evidence type="ECO:0000256" key="5">
    <source>
        <dbReference type="ARBA" id="ARBA00022723"/>
    </source>
</evidence>
<dbReference type="Proteomes" id="UP000037151">
    <property type="component" value="Unassembled WGS sequence"/>
</dbReference>
<dbReference type="AlphaFoldDB" id="A0A0L0KM14"/>
<keyword evidence="5 12" id="KW-0479">Metal-binding</keyword>
<keyword evidence="7 12" id="KW-0418">Kinase</keyword>
<dbReference type="PRINTS" id="PR00990">
    <property type="entry name" value="RIBOKINASE"/>
</dbReference>
<feature type="binding site" evidence="12">
    <location>
        <position position="275"/>
    </location>
    <ligand>
        <name>K(+)</name>
        <dbReference type="ChEBI" id="CHEBI:29103"/>
    </ligand>
</feature>
<dbReference type="InterPro" id="IPR011611">
    <property type="entry name" value="PfkB_dom"/>
</dbReference>
<dbReference type="PROSITE" id="PS00584">
    <property type="entry name" value="PFKB_KINASES_2"/>
    <property type="match status" value="1"/>
</dbReference>
<accession>A0A0L0KM14</accession>
<dbReference type="CDD" id="cd01174">
    <property type="entry name" value="ribokinase"/>
    <property type="match status" value="1"/>
</dbReference>
<comment type="function">
    <text evidence="12">Catalyzes the phosphorylation of ribose at O-5 in a reaction requiring ATP and magnesium. The resulting D-ribose-5-phosphate can then be used either for sythesis of nucleotides, histidine, and tryptophan, or as a component of the pentose phosphate pathway.</text>
</comment>
<feature type="binding site" evidence="12">
    <location>
        <begin position="39"/>
        <end position="43"/>
    </location>
    <ligand>
        <name>substrate</name>
    </ligand>
</feature>
<name>A0A0L0KM14_9ACTN</name>
<keyword evidence="11 12" id="KW-0119">Carbohydrate metabolism</keyword>
<comment type="pathway">
    <text evidence="12">Carbohydrate metabolism; D-ribose degradation; D-ribose 5-phosphate from beta-D-ribopyranose: step 2/2.</text>
</comment>
<feature type="binding site" evidence="12">
    <location>
        <position position="245"/>
    </location>
    <ligand>
        <name>substrate</name>
    </ligand>
</feature>
<dbReference type="GO" id="GO:0046872">
    <property type="term" value="F:metal ion binding"/>
    <property type="evidence" value="ECO:0007669"/>
    <property type="project" value="UniProtKB-KW"/>
</dbReference>
<dbReference type="InterPro" id="IPR002139">
    <property type="entry name" value="Ribo/fructo_kinase"/>
</dbReference>
<reference evidence="15" key="1">
    <citation type="submission" date="2014-07" db="EMBL/GenBank/DDBJ databases">
        <title>Genome sequencing of plant-pathogenic Streptomyces species.</title>
        <authorList>
            <person name="Harrison J."/>
            <person name="Sapp M."/>
            <person name="Thwaites R."/>
            <person name="Studholme D.J."/>
        </authorList>
    </citation>
    <scope>NUCLEOTIDE SEQUENCE [LARGE SCALE GENOMIC DNA]</scope>
    <source>
        <strain evidence="15">NCPPB 4445</strain>
    </source>
</reference>
<dbReference type="GO" id="GO:0019303">
    <property type="term" value="P:D-ribose catabolic process"/>
    <property type="evidence" value="ECO:0007669"/>
    <property type="project" value="UniProtKB-UniRule"/>
</dbReference>
<comment type="catalytic activity">
    <reaction evidence="12">
        <text>D-ribose + ATP = D-ribose 5-phosphate + ADP + H(+)</text>
        <dbReference type="Rhea" id="RHEA:13697"/>
        <dbReference type="ChEBI" id="CHEBI:15378"/>
        <dbReference type="ChEBI" id="CHEBI:30616"/>
        <dbReference type="ChEBI" id="CHEBI:47013"/>
        <dbReference type="ChEBI" id="CHEBI:78346"/>
        <dbReference type="ChEBI" id="CHEBI:456216"/>
        <dbReference type="EC" id="2.7.1.15"/>
    </reaction>
</comment>
<evidence type="ECO:0000313" key="15">
    <source>
        <dbReference type="Proteomes" id="UP000037151"/>
    </source>
</evidence>
<comment type="subunit">
    <text evidence="12">Homodimer.</text>
</comment>
<feature type="binding site" evidence="12">
    <location>
        <begin position="11"/>
        <end position="13"/>
    </location>
    <ligand>
        <name>substrate</name>
    </ligand>
</feature>
<evidence type="ECO:0000256" key="7">
    <source>
        <dbReference type="ARBA" id="ARBA00022777"/>
    </source>
</evidence>
<evidence type="ECO:0000256" key="2">
    <source>
        <dbReference type="ARBA" id="ARBA00012035"/>
    </source>
</evidence>
<feature type="binding site" evidence="12">
    <location>
        <begin position="212"/>
        <end position="217"/>
    </location>
    <ligand>
        <name>ATP</name>
        <dbReference type="ChEBI" id="CHEBI:30616"/>
    </ligand>
</feature>
<evidence type="ECO:0000256" key="3">
    <source>
        <dbReference type="ARBA" id="ARBA00016943"/>
    </source>
</evidence>
<comment type="similarity">
    <text evidence="12">Belongs to the carbohydrate kinase PfkB family. Ribokinase subfamily.</text>
</comment>
<dbReference type="OrthoDB" id="9775849at2"/>
<dbReference type="PATRIC" id="fig|42234.21.peg.1437"/>
<feature type="domain" description="Carbohydrate kinase PfkB" evidence="13">
    <location>
        <begin position="1"/>
        <end position="286"/>
    </location>
</feature>
<evidence type="ECO:0000256" key="1">
    <source>
        <dbReference type="ARBA" id="ARBA00005380"/>
    </source>
</evidence>
<feature type="binding site" evidence="12">
    <location>
        <position position="138"/>
    </location>
    <ligand>
        <name>substrate</name>
    </ligand>
</feature>
<evidence type="ECO:0000256" key="10">
    <source>
        <dbReference type="ARBA" id="ARBA00022958"/>
    </source>
</evidence>
<dbReference type="Gene3D" id="3.40.1190.20">
    <property type="match status" value="1"/>
</dbReference>
<dbReference type="InterPro" id="IPR002173">
    <property type="entry name" value="Carboh/pur_kinase_PfkB_CS"/>
</dbReference>